<dbReference type="InterPro" id="IPR000601">
    <property type="entry name" value="PKD_dom"/>
</dbReference>
<dbReference type="Gene3D" id="3.40.390.10">
    <property type="entry name" value="Collagenase (Catalytic Domain)"/>
    <property type="match status" value="1"/>
</dbReference>
<gene>
    <name evidence="12" type="ORF">HUW48_24440</name>
</gene>
<dbReference type="Pfam" id="PF18962">
    <property type="entry name" value="Por_Secre_tail"/>
    <property type="match status" value="1"/>
</dbReference>
<dbReference type="Proteomes" id="UP000514509">
    <property type="component" value="Chromosome"/>
</dbReference>
<evidence type="ECO:0000256" key="8">
    <source>
        <dbReference type="ARBA" id="ARBA00023157"/>
    </source>
</evidence>
<dbReference type="Gene3D" id="2.60.40.10">
    <property type="entry name" value="Immunoglobulins"/>
    <property type="match status" value="1"/>
</dbReference>
<evidence type="ECO:0000313" key="12">
    <source>
        <dbReference type="EMBL" id="QMU30977.1"/>
    </source>
</evidence>
<dbReference type="SUPFAM" id="SSF49299">
    <property type="entry name" value="PKD domain"/>
    <property type="match status" value="1"/>
</dbReference>
<feature type="domain" description="PKD" evidence="11">
    <location>
        <begin position="348"/>
        <end position="413"/>
    </location>
</feature>
<reference evidence="12 13" key="1">
    <citation type="submission" date="2020-08" db="EMBL/GenBank/DDBJ databases">
        <title>Adhaeribacter dokdonensis sp. nov., isolated from the rhizosphere of Elymus tsukushiensis, a plant native to the Dokdo Islands, Republic of Korea.</title>
        <authorList>
            <person name="Ghim S.Y."/>
        </authorList>
    </citation>
    <scope>NUCLEOTIDE SEQUENCE [LARGE SCALE GENOMIC DNA]</scope>
    <source>
        <strain evidence="12 13">KUDC8001</strain>
    </source>
</reference>
<dbReference type="InterPro" id="IPR013783">
    <property type="entry name" value="Ig-like_fold"/>
</dbReference>
<evidence type="ECO:0000256" key="9">
    <source>
        <dbReference type="SAM" id="Coils"/>
    </source>
</evidence>
<dbReference type="InterPro" id="IPR024079">
    <property type="entry name" value="MetalloPept_cat_dom_sf"/>
</dbReference>
<evidence type="ECO:0000256" key="1">
    <source>
        <dbReference type="ARBA" id="ARBA00008721"/>
    </source>
</evidence>
<keyword evidence="4" id="KW-0732">Signal</keyword>
<dbReference type="PROSITE" id="PS50093">
    <property type="entry name" value="PKD"/>
    <property type="match status" value="1"/>
</dbReference>
<keyword evidence="9" id="KW-0175">Coiled coil</keyword>
<dbReference type="SUPFAM" id="SSF55486">
    <property type="entry name" value="Metalloproteases ('zincins'), catalytic domain"/>
    <property type="match status" value="1"/>
</dbReference>
<sequence>MLKLLPVLKIISLRLTNSVCIIWLLLLAGTVMAQQPNPKPRCATNEVTQRLQQLHPDLLNQMQKAKKRAQKYRQQKKLARLQQPVTVVPVVFHVVYHTSQENISTEQILSQLEILNEDYRRLNADSSQTLPQFKGVAADSRIQFCLATRDPKGNPTTGVTRKFTSTTEFDQDDAVKFSVYGGQNAWDSERYLNIWVCNLQSKTLGYAQYPGSLAETDGVVLDYTTIGRAPANPFASRFNLGRTGTHEIAHWLGLQHIWGTNDTGSCNDSDDINDTPNQDKPSTGCPTGKVESCSNGSAGGNMYQNFLDYTDDACMNLFTQDQAEYMQSILSTVRQNILTTAVVCTSPLTADFEVSDTIIVAGTTVQFQDASIGVRANGWAWAFEGGNIATSTEQNPMVRYDQPGIYAVSFTASFSSISDAVTKTQYIRVTGTEPVIFPNPAQEQVSIVAPANKELQQVQIVNSVGQVVLTQAATDNFVLLKLPNLANGMYYCRLWYANKLIETKKLIISR</sequence>
<evidence type="ECO:0000256" key="5">
    <source>
        <dbReference type="ARBA" id="ARBA00022801"/>
    </source>
</evidence>
<keyword evidence="6" id="KW-0862">Zinc</keyword>
<feature type="compositionally biased region" description="Polar residues" evidence="10">
    <location>
        <begin position="274"/>
        <end position="285"/>
    </location>
</feature>
<evidence type="ECO:0000256" key="7">
    <source>
        <dbReference type="ARBA" id="ARBA00023049"/>
    </source>
</evidence>
<evidence type="ECO:0000256" key="10">
    <source>
        <dbReference type="SAM" id="MobiDB-lite"/>
    </source>
</evidence>
<evidence type="ECO:0000256" key="4">
    <source>
        <dbReference type="ARBA" id="ARBA00022729"/>
    </source>
</evidence>
<evidence type="ECO:0000256" key="2">
    <source>
        <dbReference type="ARBA" id="ARBA00022670"/>
    </source>
</evidence>
<dbReference type="CDD" id="cd00146">
    <property type="entry name" value="PKD"/>
    <property type="match status" value="1"/>
</dbReference>
<dbReference type="EMBL" id="CP055153">
    <property type="protein sequence ID" value="QMU30977.1"/>
    <property type="molecule type" value="Genomic_DNA"/>
</dbReference>
<dbReference type="InterPro" id="IPR035986">
    <property type="entry name" value="PKD_dom_sf"/>
</dbReference>
<keyword evidence="7" id="KW-0482">Metalloprotease</keyword>
<organism evidence="12 13">
    <name type="scientific">Adhaeribacter radiodurans</name>
    <dbReference type="NCBI Taxonomy" id="2745197"/>
    <lineage>
        <taxon>Bacteria</taxon>
        <taxon>Pseudomonadati</taxon>
        <taxon>Bacteroidota</taxon>
        <taxon>Cytophagia</taxon>
        <taxon>Cytophagales</taxon>
        <taxon>Hymenobacteraceae</taxon>
        <taxon>Adhaeribacter</taxon>
    </lineage>
</organism>
<evidence type="ECO:0000256" key="6">
    <source>
        <dbReference type="ARBA" id="ARBA00022833"/>
    </source>
</evidence>
<evidence type="ECO:0000313" key="13">
    <source>
        <dbReference type="Proteomes" id="UP000514509"/>
    </source>
</evidence>
<keyword evidence="8" id="KW-1015">Disulfide bond</keyword>
<dbReference type="GO" id="GO:0006508">
    <property type="term" value="P:proteolysis"/>
    <property type="evidence" value="ECO:0007669"/>
    <property type="project" value="UniProtKB-KW"/>
</dbReference>
<dbReference type="KEGG" id="add:HUW48_24440"/>
<accession>A0A7L7LDZ3</accession>
<name>A0A7L7LDZ3_9BACT</name>
<dbReference type="PANTHER" id="PTHR47466:SF1">
    <property type="entry name" value="METALLOPROTEASE MEP1 (AFU_ORTHOLOGUE AFUA_1G07730)-RELATED"/>
    <property type="match status" value="1"/>
</dbReference>
<feature type="coiled-coil region" evidence="9">
    <location>
        <begin position="55"/>
        <end position="125"/>
    </location>
</feature>
<dbReference type="InterPro" id="IPR026444">
    <property type="entry name" value="Secre_tail"/>
</dbReference>
<dbReference type="SMART" id="SM00089">
    <property type="entry name" value="PKD"/>
    <property type="match status" value="1"/>
</dbReference>
<dbReference type="InterPro" id="IPR008754">
    <property type="entry name" value="Peptidase_M43"/>
</dbReference>
<proteinExistence type="inferred from homology"/>
<dbReference type="AlphaFoldDB" id="A0A7L7LDZ3"/>
<dbReference type="InterPro" id="IPR022409">
    <property type="entry name" value="PKD/Chitinase_dom"/>
</dbReference>
<feature type="region of interest" description="Disordered" evidence="10">
    <location>
        <begin position="268"/>
        <end position="289"/>
    </location>
</feature>
<dbReference type="PANTHER" id="PTHR47466">
    <property type="match status" value="1"/>
</dbReference>
<evidence type="ECO:0000259" key="11">
    <source>
        <dbReference type="PROSITE" id="PS50093"/>
    </source>
</evidence>
<dbReference type="CDD" id="cd04275">
    <property type="entry name" value="ZnMc_pappalysin_like"/>
    <property type="match status" value="1"/>
</dbReference>
<dbReference type="GO" id="GO:0046872">
    <property type="term" value="F:metal ion binding"/>
    <property type="evidence" value="ECO:0007669"/>
    <property type="project" value="UniProtKB-KW"/>
</dbReference>
<keyword evidence="3" id="KW-0479">Metal-binding</keyword>
<keyword evidence="2" id="KW-0645">Protease</keyword>
<dbReference type="GO" id="GO:0008237">
    <property type="term" value="F:metallopeptidase activity"/>
    <property type="evidence" value="ECO:0007669"/>
    <property type="project" value="UniProtKB-KW"/>
</dbReference>
<comment type="similarity">
    <text evidence="1">Belongs to the peptidase M43B family.</text>
</comment>
<dbReference type="Pfam" id="PF00801">
    <property type="entry name" value="PKD"/>
    <property type="match status" value="1"/>
</dbReference>
<keyword evidence="5" id="KW-0378">Hydrolase</keyword>
<evidence type="ECO:0000256" key="3">
    <source>
        <dbReference type="ARBA" id="ARBA00022723"/>
    </source>
</evidence>
<protein>
    <submittedName>
        <fullName evidence="12">T9SS type A sorting domain-containing protein</fullName>
    </submittedName>
</protein>
<keyword evidence="13" id="KW-1185">Reference proteome</keyword>
<dbReference type="Pfam" id="PF05572">
    <property type="entry name" value="Peptidase_M43"/>
    <property type="match status" value="1"/>
</dbReference>
<dbReference type="NCBIfam" id="TIGR04183">
    <property type="entry name" value="Por_Secre_tail"/>
    <property type="match status" value="1"/>
</dbReference>